<dbReference type="InterPro" id="IPR012223">
    <property type="entry name" value="TEII"/>
</dbReference>
<dbReference type="EMBL" id="LT607752">
    <property type="protein sequence ID" value="SCG50810.1"/>
    <property type="molecule type" value="Genomic_DNA"/>
</dbReference>
<gene>
    <name evidence="2" type="ORF">GA0070623_1850</name>
</gene>
<dbReference type="SUPFAM" id="SSF53474">
    <property type="entry name" value="alpha/beta-Hydrolases"/>
    <property type="match status" value="1"/>
</dbReference>
<dbReference type="PANTHER" id="PTHR11487:SF0">
    <property type="entry name" value="S-ACYL FATTY ACID SYNTHASE THIOESTERASE, MEDIUM CHAIN"/>
    <property type="match status" value="1"/>
</dbReference>
<sequence length="258" mass="28364">MTATLENDLWVRRFHPAPSSAIRLVALPHAGGSASYLFPVSRALSPGVEVLAIQYPGRQDRRHEPVLDTVAGLVDGVFGALRPWLDRPVAIFGHSMGAVLGYELGLRLQQETGRPPVRLFASGRRAPSRTRDERYVHTRDDAGVLRELARLSGSDPRVLGDPELLPMILPALRGDYKAVETYRAEEGRRLDAPVTVLTGDSDPMTTVDEARDWRLHTSAECDVRVFRGGHFFLNEHAAEVIRLIGAELGRKLPATPAG</sequence>
<dbReference type="InterPro" id="IPR029058">
    <property type="entry name" value="AB_hydrolase_fold"/>
</dbReference>
<proteinExistence type="inferred from homology"/>
<organism evidence="2 3">
    <name type="scientific">Micromonospora rifamycinica</name>
    <dbReference type="NCBI Taxonomy" id="291594"/>
    <lineage>
        <taxon>Bacteria</taxon>
        <taxon>Bacillati</taxon>
        <taxon>Actinomycetota</taxon>
        <taxon>Actinomycetes</taxon>
        <taxon>Micromonosporales</taxon>
        <taxon>Micromonosporaceae</taxon>
        <taxon>Micromonospora</taxon>
    </lineage>
</organism>
<dbReference type="RefSeq" id="WP_067311868.1">
    <property type="nucleotide sequence ID" value="NZ_LRMV01000116.1"/>
</dbReference>
<dbReference type="GO" id="GO:0008610">
    <property type="term" value="P:lipid biosynthetic process"/>
    <property type="evidence" value="ECO:0007669"/>
    <property type="project" value="TreeGrafter"/>
</dbReference>
<dbReference type="Gene3D" id="3.40.50.1820">
    <property type="entry name" value="alpha/beta hydrolase"/>
    <property type="match status" value="1"/>
</dbReference>
<protein>
    <submittedName>
        <fullName evidence="2">Surfactin synthase thioesterase subunit</fullName>
    </submittedName>
</protein>
<name>A0A109II47_9ACTN</name>
<reference evidence="3" key="1">
    <citation type="submission" date="2016-06" db="EMBL/GenBank/DDBJ databases">
        <authorList>
            <person name="Varghese N."/>
            <person name="Submissions Spin"/>
        </authorList>
    </citation>
    <scope>NUCLEOTIDE SEQUENCE [LARGE SCALE GENOMIC DNA]</scope>
    <source>
        <strain evidence="3">DSM 44983</strain>
    </source>
</reference>
<dbReference type="Proteomes" id="UP000198226">
    <property type="component" value="Chromosome I"/>
</dbReference>
<evidence type="ECO:0000256" key="1">
    <source>
        <dbReference type="ARBA" id="ARBA00007169"/>
    </source>
</evidence>
<accession>A0A109II47</accession>
<keyword evidence="3" id="KW-1185">Reference proteome</keyword>
<dbReference type="Pfam" id="PF00975">
    <property type="entry name" value="Thioesterase"/>
    <property type="match status" value="1"/>
</dbReference>
<dbReference type="PANTHER" id="PTHR11487">
    <property type="entry name" value="THIOESTERASE"/>
    <property type="match status" value="1"/>
</dbReference>
<comment type="similarity">
    <text evidence="1">Belongs to the thioesterase family.</text>
</comment>
<dbReference type="AlphaFoldDB" id="A0A109II47"/>
<dbReference type="InterPro" id="IPR001031">
    <property type="entry name" value="Thioesterase"/>
</dbReference>
<evidence type="ECO:0000313" key="2">
    <source>
        <dbReference type="EMBL" id="SCG50810.1"/>
    </source>
</evidence>
<dbReference type="OrthoDB" id="8480037at2"/>
<evidence type="ECO:0000313" key="3">
    <source>
        <dbReference type="Proteomes" id="UP000198226"/>
    </source>
</evidence>